<dbReference type="EMBL" id="JAZDQP010000028">
    <property type="protein sequence ID" value="MEE1869828.1"/>
    <property type="molecule type" value="Genomic_DNA"/>
</dbReference>
<proteinExistence type="predicted"/>
<gene>
    <name evidence="2" type="ORF">V0R53_25945</name>
</gene>
<dbReference type="RefSeq" id="WP_330080908.1">
    <property type="nucleotide sequence ID" value="NZ_JAZDCU010000029.1"/>
</dbReference>
<evidence type="ECO:0000313" key="2">
    <source>
        <dbReference type="EMBL" id="MEE1869828.1"/>
    </source>
</evidence>
<keyword evidence="1" id="KW-0175">Coiled coil</keyword>
<keyword evidence="3" id="KW-1185">Reference proteome</keyword>
<accession>A0AB35WYS1</accession>
<protein>
    <submittedName>
        <fullName evidence="2">Uncharacterized protein</fullName>
    </submittedName>
</protein>
<dbReference type="Proteomes" id="UP001307839">
    <property type="component" value="Unassembled WGS sequence"/>
</dbReference>
<evidence type="ECO:0000256" key="1">
    <source>
        <dbReference type="SAM" id="Coils"/>
    </source>
</evidence>
<evidence type="ECO:0000313" key="3">
    <source>
        <dbReference type="Proteomes" id="UP001307839"/>
    </source>
</evidence>
<feature type="coiled-coil region" evidence="1">
    <location>
        <begin position="118"/>
        <end position="147"/>
    </location>
</feature>
<dbReference type="AlphaFoldDB" id="A0AB35WYS1"/>
<comment type="caution">
    <text evidence="2">The sequence shown here is derived from an EMBL/GenBank/DDBJ whole genome shotgun (WGS) entry which is preliminary data.</text>
</comment>
<reference evidence="2 3" key="1">
    <citation type="submission" date="2024-01" db="EMBL/GenBank/DDBJ databases">
        <title>Unpublished Manusciprt.</title>
        <authorList>
            <person name="Duman M."/>
            <person name="Valdes E.G."/>
            <person name="Ajmi N."/>
            <person name="Altun S."/>
            <person name="Saticioglu I.B."/>
        </authorList>
    </citation>
    <scope>NUCLEOTIDE SEQUENCE [LARGE SCALE GENOMIC DNA]</scope>
    <source>
        <strain evidence="2 3">120P</strain>
    </source>
</reference>
<organism evidence="2 3">
    <name type="scientific">Pseudomonas auratipiscis</name>
    <dbReference type="NCBI Taxonomy" id="3115853"/>
    <lineage>
        <taxon>Bacteria</taxon>
        <taxon>Pseudomonadati</taxon>
        <taxon>Pseudomonadota</taxon>
        <taxon>Gammaproteobacteria</taxon>
        <taxon>Pseudomonadales</taxon>
        <taxon>Pseudomonadaceae</taxon>
        <taxon>Pseudomonas</taxon>
    </lineage>
</organism>
<sequence length="159" mass="18574">MNEKKISIKGTPPAWDQAEFERRVADWINVYRGTEQSMELVKANFEHELLLAVIDKSIQGYTVSTSKRVYHAELDHSVWMVKPESQQADDIAAIKVKVKAEYITWLQSERARYQDLLREQLIQAQKEKELKAQREKEEKQLVEIERQVQGCYKSLVIPG</sequence>
<name>A0AB35WYS1_9PSED</name>